<dbReference type="Proteomes" id="UP000662873">
    <property type="component" value="Chromosome"/>
</dbReference>
<dbReference type="SUPFAM" id="SSF56281">
    <property type="entry name" value="Metallo-hydrolase/oxidoreductase"/>
    <property type="match status" value="1"/>
</dbReference>
<feature type="domain" description="Rhodanese" evidence="2">
    <location>
        <begin position="289"/>
        <end position="381"/>
    </location>
</feature>
<evidence type="ECO:0000256" key="1">
    <source>
        <dbReference type="ARBA" id="ARBA00022723"/>
    </source>
</evidence>
<dbReference type="GO" id="GO:0070813">
    <property type="term" value="P:hydrogen sulfide metabolic process"/>
    <property type="evidence" value="ECO:0007669"/>
    <property type="project" value="TreeGrafter"/>
</dbReference>
<dbReference type="InterPro" id="IPR051682">
    <property type="entry name" value="Mito_Persulfide_Diox"/>
</dbReference>
<dbReference type="EMBL" id="AP021858">
    <property type="protein sequence ID" value="BBO24653.1"/>
    <property type="molecule type" value="Genomic_DNA"/>
</dbReference>
<dbReference type="Gene3D" id="3.60.15.10">
    <property type="entry name" value="Ribonuclease Z/Hydroxyacylglutathione hydrolase-like"/>
    <property type="match status" value="1"/>
</dbReference>
<protein>
    <submittedName>
        <fullName evidence="3">Zn-dependent hydrolase</fullName>
    </submittedName>
</protein>
<name>A0A809RAR4_9BACT</name>
<keyword evidence="1" id="KW-0479">Metal-binding</keyword>
<dbReference type="PANTHER" id="PTHR43084">
    <property type="entry name" value="PERSULFIDE DIOXYGENASE ETHE1"/>
    <property type="match status" value="1"/>
</dbReference>
<accession>A0A809RAR4</accession>
<reference evidence="3" key="1">
    <citation type="journal article" name="DNA Res.">
        <title>The physiological potential of anammox bacteria as revealed by their core genome structure.</title>
        <authorList>
            <person name="Okubo T."/>
            <person name="Toyoda A."/>
            <person name="Fukuhara K."/>
            <person name="Uchiyama I."/>
            <person name="Harigaya Y."/>
            <person name="Kuroiwa M."/>
            <person name="Suzuki T."/>
            <person name="Murakami Y."/>
            <person name="Suwa Y."/>
            <person name="Takami H."/>
        </authorList>
    </citation>
    <scope>NUCLEOTIDE SEQUENCE</scope>
    <source>
        <strain evidence="3">317325-2</strain>
    </source>
</reference>
<dbReference type="FunFam" id="3.60.15.10:FF:000030">
    <property type="entry name" value="Metallo-beta-lactamase family protein"/>
    <property type="match status" value="1"/>
</dbReference>
<keyword evidence="3" id="KW-0378">Hydrolase</keyword>
<organism evidence="3 4">
    <name type="scientific">Candidatus Nitrosymbiomonas proteolyticus</name>
    <dbReference type="NCBI Taxonomy" id="2608984"/>
    <lineage>
        <taxon>Bacteria</taxon>
        <taxon>Bacillati</taxon>
        <taxon>Armatimonadota</taxon>
        <taxon>Armatimonadota incertae sedis</taxon>
        <taxon>Candidatus Nitrosymbiomonas</taxon>
    </lineage>
</organism>
<dbReference type="GO" id="GO:0050313">
    <property type="term" value="F:sulfur dioxygenase activity"/>
    <property type="evidence" value="ECO:0007669"/>
    <property type="project" value="InterPro"/>
</dbReference>
<evidence type="ECO:0000313" key="4">
    <source>
        <dbReference type="Proteomes" id="UP000662873"/>
    </source>
</evidence>
<dbReference type="AlphaFoldDB" id="A0A809RAR4"/>
<dbReference type="InterPro" id="IPR036873">
    <property type="entry name" value="Rhodanese-like_dom_sf"/>
</dbReference>
<evidence type="ECO:0000259" key="2">
    <source>
        <dbReference type="PROSITE" id="PS50206"/>
    </source>
</evidence>
<proteinExistence type="predicted"/>
<dbReference type="Pfam" id="PF00581">
    <property type="entry name" value="Rhodanese"/>
    <property type="match status" value="2"/>
</dbReference>
<dbReference type="InterPro" id="IPR044528">
    <property type="entry name" value="POD-like_MBL-fold"/>
</dbReference>
<dbReference type="CDD" id="cd07724">
    <property type="entry name" value="POD-like_MBL-fold"/>
    <property type="match status" value="1"/>
</dbReference>
<dbReference type="GO" id="GO:0046872">
    <property type="term" value="F:metal ion binding"/>
    <property type="evidence" value="ECO:0007669"/>
    <property type="project" value="UniProtKB-KW"/>
</dbReference>
<dbReference type="PROSITE" id="PS50206">
    <property type="entry name" value="RHODANESE_3"/>
    <property type="match status" value="2"/>
</dbReference>
<dbReference type="CDD" id="cd00158">
    <property type="entry name" value="RHOD"/>
    <property type="match status" value="2"/>
</dbReference>
<dbReference type="InterPro" id="IPR001279">
    <property type="entry name" value="Metallo-B-lactamas"/>
</dbReference>
<evidence type="ECO:0000313" key="3">
    <source>
        <dbReference type="EMBL" id="BBO24653.1"/>
    </source>
</evidence>
<dbReference type="GO" id="GO:0006749">
    <property type="term" value="P:glutathione metabolic process"/>
    <property type="evidence" value="ECO:0007669"/>
    <property type="project" value="InterPro"/>
</dbReference>
<dbReference type="Gene3D" id="3.40.250.10">
    <property type="entry name" value="Rhodanese-like domain"/>
    <property type="match status" value="2"/>
</dbReference>
<dbReference type="SMART" id="SM00849">
    <property type="entry name" value="Lactamase_B"/>
    <property type="match status" value="1"/>
</dbReference>
<gene>
    <name evidence="3" type="ORF">NPRO_22480</name>
</gene>
<feature type="domain" description="Rhodanese" evidence="2">
    <location>
        <begin position="395"/>
        <end position="483"/>
    </location>
</feature>
<dbReference type="SMART" id="SM00450">
    <property type="entry name" value="RHOD"/>
    <property type="match status" value="2"/>
</dbReference>
<dbReference type="SUPFAM" id="SSF52821">
    <property type="entry name" value="Rhodanese/Cell cycle control phosphatase"/>
    <property type="match status" value="2"/>
</dbReference>
<dbReference type="PANTHER" id="PTHR43084:SF1">
    <property type="entry name" value="PERSULFIDE DIOXYGENASE ETHE1, MITOCHONDRIAL"/>
    <property type="match status" value="1"/>
</dbReference>
<dbReference type="Pfam" id="PF00753">
    <property type="entry name" value="Lactamase_B"/>
    <property type="match status" value="1"/>
</dbReference>
<dbReference type="KEGG" id="npy:NPRO_22480"/>
<dbReference type="InterPro" id="IPR001763">
    <property type="entry name" value="Rhodanese-like_dom"/>
</dbReference>
<sequence length="491" mass="53019">MRYNVQQAVIMYLKAFFEPKLAQYSYLLGCPGVGEAIVVDASRDVEGYIREAASQGMRIVAVTETHIHADYLSGSRELAHRTGARLYLSNEGGEEWKYDFASEPNVTLLHDGCRIEVGGIQVQAIHTPGHTPEHLVFLVTDTSASAETPVALLTGDFVFVGDVGRPDLLERAAHYRGTMEPGARNLYRSLQKLGDLPDSLLILPAHGAGSACGKSLGGVPFSTLGYERRVNWALRASTEDGFVSEVLAGQPEPPKYFAQMKRLNKLGPDAFGERAFPVRKPGSALREAMEQGAIAVDIRLDAEFAQAHVPGSLNIPLYSGFPTYAGWVLPYDRPIVLIAQDQESVRQAVRDLSLIGLDRVDAWFGVDAVYGLARNGETLGSIGSLSTVEAAERAARGDLCLLDVRGATEFEGGYIPHAQHVPYGYLWDRRDEVPLGKPVAAYCTGGGRSPVACSLLKLMGVREVFNVPGGFQEYASLGLPVASPESAATPT</sequence>
<dbReference type="GO" id="GO:0016787">
    <property type="term" value="F:hydrolase activity"/>
    <property type="evidence" value="ECO:0007669"/>
    <property type="project" value="UniProtKB-KW"/>
</dbReference>
<dbReference type="InterPro" id="IPR036866">
    <property type="entry name" value="RibonucZ/Hydroxyglut_hydro"/>
</dbReference>